<evidence type="ECO:0000256" key="5">
    <source>
        <dbReference type="ARBA" id="ARBA00022801"/>
    </source>
</evidence>
<feature type="signal peptide" evidence="8">
    <location>
        <begin position="1"/>
        <end position="25"/>
    </location>
</feature>
<dbReference type="InterPro" id="IPR051156">
    <property type="entry name" value="Mito/Outer_Membr_Metalloprot"/>
</dbReference>
<dbReference type="STRING" id="442341.SAMN04487959_112122"/>
<dbReference type="AlphaFoldDB" id="A0A1I3E0K1"/>
<dbReference type="EMBL" id="FOPY01000012">
    <property type="protein sequence ID" value="SFH92368.1"/>
    <property type="molecule type" value="Genomic_DNA"/>
</dbReference>
<dbReference type="GO" id="GO:0016020">
    <property type="term" value="C:membrane"/>
    <property type="evidence" value="ECO:0007669"/>
    <property type="project" value="InterPro"/>
</dbReference>
<evidence type="ECO:0000256" key="8">
    <source>
        <dbReference type="HAMAP-Rule" id="MF_00997"/>
    </source>
</evidence>
<comment type="cofactor">
    <cofactor evidence="8">
        <name>Zn(2+)</name>
        <dbReference type="ChEBI" id="CHEBI:29105"/>
    </cofactor>
    <text evidence="8">Binds 1 zinc ion per subunit.</text>
</comment>
<keyword evidence="7 8" id="KW-0482">Metalloprotease</keyword>
<reference evidence="11 12" key="1">
    <citation type="submission" date="2016-10" db="EMBL/GenBank/DDBJ databases">
        <authorList>
            <person name="de Groot N.N."/>
        </authorList>
    </citation>
    <scope>NUCLEOTIDE SEQUENCE [LARGE SCALE GENOMIC DNA]</scope>
    <source>
        <strain evidence="11 12">CGMCC 1.6848</strain>
    </source>
</reference>
<comment type="subcellular location">
    <subcellularLocation>
        <location evidence="8">Periplasm</location>
    </subcellularLocation>
</comment>
<dbReference type="InterPro" id="IPR011990">
    <property type="entry name" value="TPR-like_helical_dom_sf"/>
</dbReference>
<feature type="region of interest" description="Disordered" evidence="9">
    <location>
        <begin position="250"/>
        <end position="269"/>
    </location>
</feature>
<dbReference type="Gene3D" id="1.25.40.10">
    <property type="entry name" value="Tetratricopeptide repeat domain"/>
    <property type="match status" value="1"/>
</dbReference>
<keyword evidence="2 8" id="KW-0479">Metal-binding</keyword>
<feature type="binding site" evidence="8">
    <location>
        <position position="198"/>
    </location>
    <ligand>
        <name>Zn(2+)</name>
        <dbReference type="ChEBI" id="CHEBI:29105"/>
        <note>catalytic</note>
    </ligand>
</feature>
<evidence type="ECO:0000259" key="10">
    <source>
        <dbReference type="Pfam" id="PF01435"/>
    </source>
</evidence>
<dbReference type="HAMAP" id="MF_00997">
    <property type="entry name" value="Protease_BepA"/>
    <property type="match status" value="1"/>
</dbReference>
<proteinExistence type="inferred from homology"/>
<gene>
    <name evidence="11" type="ORF">SAMN04487959_112122</name>
</gene>
<dbReference type="GO" id="GO:0008270">
    <property type="term" value="F:zinc ion binding"/>
    <property type="evidence" value="ECO:0007669"/>
    <property type="project" value="UniProtKB-UniRule"/>
</dbReference>
<comment type="similarity">
    <text evidence="8">Belongs to the peptidase M48 family. BepA subfamily.</text>
</comment>
<dbReference type="InterPro" id="IPR030873">
    <property type="entry name" value="Protease_BepA"/>
</dbReference>
<feature type="binding site" evidence="8">
    <location>
        <position position="136"/>
    </location>
    <ligand>
        <name>Zn(2+)</name>
        <dbReference type="ChEBI" id="CHEBI:29105"/>
        <note>catalytic</note>
    </ligand>
</feature>
<dbReference type="GO" id="GO:0051603">
    <property type="term" value="P:proteolysis involved in protein catabolic process"/>
    <property type="evidence" value="ECO:0007669"/>
    <property type="project" value="TreeGrafter"/>
</dbReference>
<dbReference type="SUPFAM" id="SSF48452">
    <property type="entry name" value="TPR-like"/>
    <property type="match status" value="1"/>
</dbReference>
<keyword evidence="12" id="KW-1185">Reference proteome</keyword>
<feature type="domain" description="Peptidase M48" evidence="10">
    <location>
        <begin position="67"/>
        <end position="256"/>
    </location>
</feature>
<protein>
    <recommendedName>
        <fullName evidence="8">Putative beta-barrel assembly-enhancing protease</fullName>
        <ecNumber evidence="8">3.4.-.-</ecNumber>
    </recommendedName>
</protein>
<keyword evidence="6 8" id="KW-0862">Zinc</keyword>
<feature type="chain" id="PRO_5011800655" description="Putative beta-barrel assembly-enhancing protease" evidence="8">
    <location>
        <begin position="26"/>
        <end position="481"/>
    </location>
</feature>
<evidence type="ECO:0000256" key="3">
    <source>
        <dbReference type="ARBA" id="ARBA00022729"/>
    </source>
</evidence>
<evidence type="ECO:0000313" key="12">
    <source>
        <dbReference type="Proteomes" id="UP000199040"/>
    </source>
</evidence>
<dbReference type="GO" id="GO:0004222">
    <property type="term" value="F:metalloendopeptidase activity"/>
    <property type="evidence" value="ECO:0007669"/>
    <property type="project" value="InterPro"/>
</dbReference>
<keyword evidence="3 8" id="KW-0732">Signal</keyword>
<dbReference type="EC" id="3.4.-.-" evidence="8"/>
<dbReference type="GO" id="GO:0042597">
    <property type="term" value="C:periplasmic space"/>
    <property type="evidence" value="ECO:0007669"/>
    <property type="project" value="UniProtKB-SubCell"/>
</dbReference>
<evidence type="ECO:0000256" key="9">
    <source>
        <dbReference type="SAM" id="MobiDB-lite"/>
    </source>
</evidence>
<dbReference type="Gene3D" id="3.30.2010.10">
    <property type="entry name" value="Metalloproteases ('zincins'), catalytic domain"/>
    <property type="match status" value="1"/>
</dbReference>
<dbReference type="PANTHER" id="PTHR22726">
    <property type="entry name" value="METALLOENDOPEPTIDASE OMA1"/>
    <property type="match status" value="1"/>
</dbReference>
<comment type="function">
    <text evidence="8">Functions as both a chaperone and a metalloprotease. Maintains the integrity of the outer membrane by promoting either the assembly or the elimination of outer membrane proteins, depending on their folding state.</text>
</comment>
<feature type="active site" evidence="8">
    <location>
        <position position="133"/>
    </location>
</feature>
<dbReference type="Pfam" id="PF01435">
    <property type="entry name" value="Peptidase_M48"/>
    <property type="match status" value="1"/>
</dbReference>
<evidence type="ECO:0000256" key="2">
    <source>
        <dbReference type="ARBA" id="ARBA00022723"/>
    </source>
</evidence>
<dbReference type="Proteomes" id="UP000199040">
    <property type="component" value="Unassembled WGS sequence"/>
</dbReference>
<keyword evidence="1 8" id="KW-0645">Protease</keyword>
<organism evidence="11 12">
    <name type="scientific">Modicisalibacter xianhensis</name>
    <dbReference type="NCBI Taxonomy" id="442341"/>
    <lineage>
        <taxon>Bacteria</taxon>
        <taxon>Pseudomonadati</taxon>
        <taxon>Pseudomonadota</taxon>
        <taxon>Gammaproteobacteria</taxon>
        <taxon>Oceanospirillales</taxon>
        <taxon>Halomonadaceae</taxon>
        <taxon>Modicisalibacter</taxon>
    </lineage>
</organism>
<keyword evidence="4 8" id="KW-0574">Periplasm</keyword>
<sequence length="481" mass="52427" precursor="true">MLRTLKSCLTIGALALVPWTVPAVADDYGLPSLGSGASSVSGGEEYRLGRAWLRQFRAQTDTWQDPITQSYVDSLIERLVPYSELGDIRIVTTLVDSRLLNAFAVPGGVVGVNAGLFAFAESEDAFASVLAHELGHLSQRHYARRMERVEETQLPTMAAMLAGMVIAAGGGGNAGLAAMMGSQAAFIQDQLAYSRRFEQEADRVGLEAMTQAGFDPQAMPAMFRAMQRLTSLQGGNPPEFLLTHPVTESRISDTQSRADQLPVSGQRGSDPAYAMVRARALLELNGDNPAQALAQLRQDAPPASAERYLQALIAARQARPGEALETLDALARELPDLSLIPATAAEIAMDAGRRGDALARAERILRLSPEYFPARLLRAEILLQQSPGEAFDVLRELSQRYPETPQVFALLAEAAGRSGHETWGHLARAETLQLTGHIDRAIKQLDVAEDVAKRSGDFGMASRVRQRREDFMDYRETLQKF</sequence>
<evidence type="ECO:0000313" key="11">
    <source>
        <dbReference type="EMBL" id="SFH92368.1"/>
    </source>
</evidence>
<evidence type="ECO:0000256" key="7">
    <source>
        <dbReference type="ARBA" id="ARBA00023049"/>
    </source>
</evidence>
<feature type="binding site" evidence="8">
    <location>
        <position position="132"/>
    </location>
    <ligand>
        <name>Zn(2+)</name>
        <dbReference type="ChEBI" id="CHEBI:29105"/>
        <note>catalytic</note>
    </ligand>
</feature>
<dbReference type="InterPro" id="IPR001915">
    <property type="entry name" value="Peptidase_M48"/>
</dbReference>
<name>A0A1I3E0K1_9GAMM</name>
<evidence type="ECO:0000256" key="1">
    <source>
        <dbReference type="ARBA" id="ARBA00022670"/>
    </source>
</evidence>
<accession>A0A1I3E0K1</accession>
<keyword evidence="5 8" id="KW-0378">Hydrolase</keyword>
<evidence type="ECO:0000256" key="6">
    <source>
        <dbReference type="ARBA" id="ARBA00022833"/>
    </source>
</evidence>
<feature type="active site" description="Proton donor" evidence="8">
    <location>
        <position position="202"/>
    </location>
</feature>
<dbReference type="PANTHER" id="PTHR22726:SF1">
    <property type="entry name" value="METALLOENDOPEPTIDASE OMA1, MITOCHONDRIAL"/>
    <property type="match status" value="1"/>
</dbReference>
<evidence type="ECO:0000256" key="4">
    <source>
        <dbReference type="ARBA" id="ARBA00022764"/>
    </source>
</evidence>
<dbReference type="RefSeq" id="WP_092848277.1">
    <property type="nucleotide sequence ID" value="NZ_FOPY01000012.1"/>
</dbReference>